<dbReference type="PANTHER" id="PTHR37984">
    <property type="entry name" value="PROTEIN CBG26694"/>
    <property type="match status" value="1"/>
</dbReference>
<keyword evidence="4" id="KW-1185">Reference proteome</keyword>
<dbReference type="PROSITE" id="PS50158">
    <property type="entry name" value="ZF_CCHC"/>
    <property type="match status" value="2"/>
</dbReference>
<organism evidence="3 4">
    <name type="scientific">Mytilus coruscus</name>
    <name type="common">Sea mussel</name>
    <dbReference type="NCBI Taxonomy" id="42192"/>
    <lineage>
        <taxon>Eukaryota</taxon>
        <taxon>Metazoa</taxon>
        <taxon>Spiralia</taxon>
        <taxon>Lophotrochozoa</taxon>
        <taxon>Mollusca</taxon>
        <taxon>Bivalvia</taxon>
        <taxon>Autobranchia</taxon>
        <taxon>Pteriomorphia</taxon>
        <taxon>Mytilida</taxon>
        <taxon>Mytiloidea</taxon>
        <taxon>Mytilidae</taxon>
        <taxon>Mytilinae</taxon>
        <taxon>Mytilus</taxon>
    </lineage>
</organism>
<dbReference type="GO" id="GO:0008270">
    <property type="term" value="F:zinc ion binding"/>
    <property type="evidence" value="ECO:0007669"/>
    <property type="project" value="UniProtKB-KW"/>
</dbReference>
<evidence type="ECO:0000256" key="1">
    <source>
        <dbReference type="PROSITE-ProRule" id="PRU00047"/>
    </source>
</evidence>
<evidence type="ECO:0000313" key="4">
    <source>
        <dbReference type="Proteomes" id="UP000507470"/>
    </source>
</evidence>
<proteinExistence type="predicted"/>
<evidence type="ECO:0000259" key="2">
    <source>
        <dbReference type="PROSITE" id="PS50158"/>
    </source>
</evidence>
<protein>
    <recommendedName>
        <fullName evidence="2">CCHC-type domain-containing protein</fullName>
    </recommendedName>
</protein>
<dbReference type="AlphaFoldDB" id="A0A6J8ESR8"/>
<dbReference type="PANTHER" id="PTHR37984:SF5">
    <property type="entry name" value="PROTEIN NYNRIN-LIKE"/>
    <property type="match status" value="1"/>
</dbReference>
<keyword evidence="1" id="KW-0479">Metal-binding</keyword>
<accession>A0A6J8ESR8</accession>
<dbReference type="GO" id="GO:0003676">
    <property type="term" value="F:nucleic acid binding"/>
    <property type="evidence" value="ECO:0007669"/>
    <property type="project" value="InterPro"/>
</dbReference>
<dbReference type="Gene3D" id="4.10.60.10">
    <property type="entry name" value="Zinc finger, CCHC-type"/>
    <property type="match status" value="1"/>
</dbReference>
<keyword evidence="1" id="KW-0862">Zinc</keyword>
<dbReference type="OrthoDB" id="6220944at2759"/>
<dbReference type="InterPro" id="IPR001878">
    <property type="entry name" value="Znf_CCHC"/>
</dbReference>
<feature type="domain" description="CCHC-type" evidence="2">
    <location>
        <begin position="208"/>
        <end position="224"/>
    </location>
</feature>
<dbReference type="SMART" id="SM00343">
    <property type="entry name" value="ZnF_C2HC"/>
    <property type="match status" value="2"/>
</dbReference>
<dbReference type="InterPro" id="IPR036875">
    <property type="entry name" value="Znf_CCHC_sf"/>
</dbReference>
<gene>
    <name evidence="3" type="ORF">MCOR_54580</name>
</gene>
<keyword evidence="1" id="KW-0863">Zinc-finger</keyword>
<sequence length="323" mass="37786">MPTYGRIEEFKFENNFEEYTERLEEYFLANEIDDDDKKRSIFLTVCGEKTYSLLRNLCAPAKPNTKTFDNLKEVLTDPLRPKPLIIAERYKFHQRKQESHEKVRDYLANLRKLADTCQFNAFLEEALRDRLVCGLCSKTIQRKLLSESELDLKKAFEIAVGIEAAEKETNEFRNEVSTTHKVTMRSSECYRCGKSGHNADSCFYKNSRCHECKEIGHISRKCRKSFPKNENQDKVKKQYKKNTKFKAKPSKVYQIEENSESEPEENSGWEVFTVKTCRTSDNKELKLDVKIKDVDYVMELDTGAAVSIIAEENYKKYFSNIKL</sequence>
<dbReference type="InterPro" id="IPR050951">
    <property type="entry name" value="Retrovirus_Pol_polyprotein"/>
</dbReference>
<feature type="domain" description="CCHC-type" evidence="2">
    <location>
        <begin position="189"/>
        <end position="202"/>
    </location>
</feature>
<reference evidence="3 4" key="1">
    <citation type="submission" date="2020-06" db="EMBL/GenBank/DDBJ databases">
        <authorList>
            <person name="Li R."/>
            <person name="Bekaert M."/>
        </authorList>
    </citation>
    <scope>NUCLEOTIDE SEQUENCE [LARGE SCALE GENOMIC DNA]</scope>
    <source>
        <strain evidence="4">wild</strain>
    </source>
</reference>
<evidence type="ECO:0000313" key="3">
    <source>
        <dbReference type="EMBL" id="CAC5422535.1"/>
    </source>
</evidence>
<dbReference type="Proteomes" id="UP000507470">
    <property type="component" value="Unassembled WGS sequence"/>
</dbReference>
<dbReference type="SUPFAM" id="SSF57756">
    <property type="entry name" value="Retrovirus zinc finger-like domains"/>
    <property type="match status" value="1"/>
</dbReference>
<name>A0A6J8ESR8_MYTCO</name>
<dbReference type="EMBL" id="CACVKT020009620">
    <property type="protein sequence ID" value="CAC5422535.1"/>
    <property type="molecule type" value="Genomic_DNA"/>
</dbReference>